<dbReference type="KEGG" id="psoj:PHYSODRAFT_327734"/>
<reference evidence="2 3" key="1">
    <citation type="journal article" date="2006" name="Science">
        <title>Phytophthora genome sequences uncover evolutionary origins and mechanisms of pathogenesis.</title>
        <authorList>
            <person name="Tyler B.M."/>
            <person name="Tripathy S."/>
            <person name="Zhang X."/>
            <person name="Dehal P."/>
            <person name="Jiang R.H."/>
            <person name="Aerts A."/>
            <person name="Arredondo F.D."/>
            <person name="Baxter L."/>
            <person name="Bensasson D."/>
            <person name="Beynon J.L."/>
            <person name="Chapman J."/>
            <person name="Damasceno C.M."/>
            <person name="Dorrance A.E."/>
            <person name="Dou D."/>
            <person name="Dickerman A.W."/>
            <person name="Dubchak I.L."/>
            <person name="Garbelotto M."/>
            <person name="Gijzen M."/>
            <person name="Gordon S.G."/>
            <person name="Govers F."/>
            <person name="Grunwald N.J."/>
            <person name="Huang W."/>
            <person name="Ivors K.L."/>
            <person name="Jones R.W."/>
            <person name="Kamoun S."/>
            <person name="Krampis K."/>
            <person name="Lamour K.H."/>
            <person name="Lee M.K."/>
            <person name="McDonald W.H."/>
            <person name="Medina M."/>
            <person name="Meijer H.J."/>
            <person name="Nordberg E.K."/>
            <person name="Maclean D.J."/>
            <person name="Ospina-Giraldo M.D."/>
            <person name="Morris P.F."/>
            <person name="Phuntumart V."/>
            <person name="Putnam N.H."/>
            <person name="Rash S."/>
            <person name="Rose J.K."/>
            <person name="Sakihama Y."/>
            <person name="Salamov A.A."/>
            <person name="Savidor A."/>
            <person name="Scheuring C.F."/>
            <person name="Smith B.M."/>
            <person name="Sobral B.W."/>
            <person name="Terry A."/>
            <person name="Torto-Alalibo T.A."/>
            <person name="Win J."/>
            <person name="Xu Z."/>
            <person name="Zhang H."/>
            <person name="Grigoriev I.V."/>
            <person name="Rokhsar D.S."/>
            <person name="Boore J.L."/>
        </authorList>
    </citation>
    <scope>NUCLEOTIDE SEQUENCE [LARGE SCALE GENOMIC DNA]</scope>
    <source>
        <strain evidence="2 3">P6497</strain>
    </source>
</reference>
<keyword evidence="3" id="KW-1185">Reference proteome</keyword>
<evidence type="ECO:0000313" key="3">
    <source>
        <dbReference type="Proteomes" id="UP000002640"/>
    </source>
</evidence>
<dbReference type="Proteomes" id="UP000002640">
    <property type="component" value="Unassembled WGS sequence"/>
</dbReference>
<gene>
    <name evidence="2" type="ORF">PHYSODRAFT_327734</name>
</gene>
<dbReference type="InParanoid" id="G4Z536"/>
<evidence type="ECO:0000313" key="2">
    <source>
        <dbReference type="EMBL" id="EGZ19482.1"/>
    </source>
</evidence>
<protein>
    <submittedName>
        <fullName evidence="2">Uncharacterized protein</fullName>
    </submittedName>
</protein>
<evidence type="ECO:0000256" key="1">
    <source>
        <dbReference type="SAM" id="MobiDB-lite"/>
    </source>
</evidence>
<dbReference type="STRING" id="1094619.G4Z536"/>
<organism evidence="2 3">
    <name type="scientific">Phytophthora sojae (strain P6497)</name>
    <name type="common">Soybean stem and root rot agent</name>
    <name type="synonym">Phytophthora megasperma f. sp. glycines</name>
    <dbReference type="NCBI Taxonomy" id="1094619"/>
    <lineage>
        <taxon>Eukaryota</taxon>
        <taxon>Sar</taxon>
        <taxon>Stramenopiles</taxon>
        <taxon>Oomycota</taxon>
        <taxon>Peronosporomycetes</taxon>
        <taxon>Peronosporales</taxon>
        <taxon>Peronosporaceae</taxon>
        <taxon>Phytophthora</taxon>
    </lineage>
</organism>
<feature type="compositionally biased region" description="Basic and acidic residues" evidence="1">
    <location>
        <begin position="26"/>
        <end position="36"/>
    </location>
</feature>
<dbReference type="AlphaFoldDB" id="G4Z536"/>
<feature type="compositionally biased region" description="Acidic residues" evidence="1">
    <location>
        <begin position="1"/>
        <end position="25"/>
    </location>
</feature>
<accession>G4Z536</accession>
<feature type="region of interest" description="Disordered" evidence="1">
    <location>
        <begin position="1"/>
        <end position="36"/>
    </location>
</feature>
<dbReference type="RefSeq" id="XP_009522199.1">
    <property type="nucleotide sequence ID" value="XM_009523904.1"/>
</dbReference>
<name>G4Z536_PHYSP</name>
<proteinExistence type="predicted"/>
<dbReference type="GeneID" id="20645661"/>
<dbReference type="EMBL" id="JH159153">
    <property type="protein sequence ID" value="EGZ19482.1"/>
    <property type="molecule type" value="Genomic_DNA"/>
</dbReference>
<sequence>MEEESEFSDDEKEEQDVEEDDVVVEEDSKKDKQSSEKLVDALEKKAAEFFGTDPFAAEEFGKTKFKPFAD</sequence>